<name>A0A9N9BJV6_9GLOM</name>
<accession>A0A9N9BJV6</accession>
<gene>
    <name evidence="1" type="ORF">AGERDE_LOCUS7651</name>
</gene>
<dbReference type="AlphaFoldDB" id="A0A9N9BJV6"/>
<proteinExistence type="predicted"/>
<comment type="caution">
    <text evidence="1">The sequence shown here is derived from an EMBL/GenBank/DDBJ whole genome shotgun (WGS) entry which is preliminary data.</text>
</comment>
<protein>
    <submittedName>
        <fullName evidence="1">10780_t:CDS:1</fullName>
    </submittedName>
</protein>
<evidence type="ECO:0000313" key="2">
    <source>
        <dbReference type="Proteomes" id="UP000789831"/>
    </source>
</evidence>
<reference evidence="1" key="1">
    <citation type="submission" date="2021-06" db="EMBL/GenBank/DDBJ databases">
        <authorList>
            <person name="Kallberg Y."/>
            <person name="Tangrot J."/>
            <person name="Rosling A."/>
        </authorList>
    </citation>
    <scope>NUCLEOTIDE SEQUENCE</scope>
    <source>
        <strain evidence="1">MT106</strain>
    </source>
</reference>
<keyword evidence="2" id="KW-1185">Reference proteome</keyword>
<dbReference type="Proteomes" id="UP000789831">
    <property type="component" value="Unassembled WGS sequence"/>
</dbReference>
<sequence length="117" mass="12450">MTELFSMAGLIDPWDGLVVSVKEEFVIPLDCDGIPGVADAANSDITVGGCNVTVVSPFVQISSALQQVPSPQSIAQGALAIKIEFLVNFSSTTLRLRRNNSSFLQSRSAVAKIKLLK</sequence>
<dbReference type="EMBL" id="CAJVPL010001441">
    <property type="protein sequence ID" value="CAG8571320.1"/>
    <property type="molecule type" value="Genomic_DNA"/>
</dbReference>
<organism evidence="1 2">
    <name type="scientific">Ambispora gerdemannii</name>
    <dbReference type="NCBI Taxonomy" id="144530"/>
    <lineage>
        <taxon>Eukaryota</taxon>
        <taxon>Fungi</taxon>
        <taxon>Fungi incertae sedis</taxon>
        <taxon>Mucoromycota</taxon>
        <taxon>Glomeromycotina</taxon>
        <taxon>Glomeromycetes</taxon>
        <taxon>Archaeosporales</taxon>
        <taxon>Ambisporaceae</taxon>
        <taxon>Ambispora</taxon>
    </lineage>
</organism>
<evidence type="ECO:0000313" key="1">
    <source>
        <dbReference type="EMBL" id="CAG8571320.1"/>
    </source>
</evidence>